<dbReference type="InterPro" id="IPR045886">
    <property type="entry name" value="ThiF/MoeB/HesA"/>
</dbReference>
<accession>A0ABZ2KF03</accession>
<dbReference type="Pfam" id="PF00899">
    <property type="entry name" value="ThiF"/>
    <property type="match status" value="1"/>
</dbReference>
<proteinExistence type="predicted"/>
<reference evidence="2 3" key="1">
    <citation type="submission" date="2021-12" db="EMBL/GenBank/DDBJ databases">
        <title>Discovery of the Pendulisporaceae a myxobacterial family with distinct sporulation behavior and unique specialized metabolism.</title>
        <authorList>
            <person name="Garcia R."/>
            <person name="Popoff A."/>
            <person name="Bader C.D."/>
            <person name="Loehr J."/>
            <person name="Walesch S."/>
            <person name="Walt C."/>
            <person name="Boldt J."/>
            <person name="Bunk B."/>
            <person name="Haeckl F.J.F.P.J."/>
            <person name="Gunesch A.P."/>
            <person name="Birkelbach J."/>
            <person name="Nuebel U."/>
            <person name="Pietschmann T."/>
            <person name="Bach T."/>
            <person name="Mueller R."/>
        </authorList>
    </citation>
    <scope>NUCLEOTIDE SEQUENCE [LARGE SCALE GENOMIC DNA]</scope>
    <source>
        <strain evidence="2 3">MSr12523</strain>
    </source>
</reference>
<dbReference type="InterPro" id="IPR036873">
    <property type="entry name" value="Rhodanese-like_dom_sf"/>
</dbReference>
<dbReference type="SUPFAM" id="SSF52821">
    <property type="entry name" value="Rhodanese/Cell cycle control phosphatase"/>
    <property type="match status" value="1"/>
</dbReference>
<sequence length="397" mass="43001">MPTTYTDLLADVKKTTKEVSLDELKKRLEAGEKITLLDVREKEEHRAGYIPGAISIPRGFLEMQVESKLPDKGAKIVAYCAGGTRSALAAATLQQLGYTNVETAMPGFVRWKDVGYPVETPPQLTDAQRDRYSRHILLPEVGEVGQARLLKSKVLLLGAGGLGSPAALYLAAAGVGTLGIVDADTVDASNLQRQILHSTSRVGVPKVESAAKAISEINPDVKVVGHQERLTSENVERLFADYELVVDGTDNFPTRYLVNDASVWMGKPIVHGSIFRFDGQATTFLPPKAAEKFGRQAGPCYRCLYPEPPPPHLAPSCQEAGVLGILCGIVGTLQATEAIKLLLGKGDLLAGRLITYDSLKMQFRELKLRKDPNCPVCGPNPTIKEYIDYEGFCAIGV</sequence>
<evidence type="ECO:0000313" key="3">
    <source>
        <dbReference type="Proteomes" id="UP001379533"/>
    </source>
</evidence>
<dbReference type="Gene3D" id="3.40.250.10">
    <property type="entry name" value="Rhodanese-like domain"/>
    <property type="match status" value="1"/>
</dbReference>
<gene>
    <name evidence="2" type="primary">moeB</name>
    <name evidence="2" type="ORF">LZC95_10550</name>
</gene>
<dbReference type="PANTHER" id="PTHR10953:SF102">
    <property type="entry name" value="ADENYLYLTRANSFERASE AND SULFURTRANSFERASE MOCS3"/>
    <property type="match status" value="1"/>
</dbReference>
<dbReference type="Pfam" id="PF00581">
    <property type="entry name" value="Rhodanese"/>
    <property type="match status" value="1"/>
</dbReference>
<dbReference type="Proteomes" id="UP001379533">
    <property type="component" value="Chromosome"/>
</dbReference>
<keyword evidence="2" id="KW-0808">Transferase</keyword>
<dbReference type="EMBL" id="CP089982">
    <property type="protein sequence ID" value="WXA97275.1"/>
    <property type="molecule type" value="Genomic_DNA"/>
</dbReference>
<dbReference type="PANTHER" id="PTHR10953">
    <property type="entry name" value="UBIQUITIN-ACTIVATING ENZYME E1"/>
    <property type="match status" value="1"/>
</dbReference>
<dbReference type="InterPro" id="IPR001763">
    <property type="entry name" value="Rhodanese-like_dom"/>
</dbReference>
<evidence type="ECO:0000313" key="2">
    <source>
        <dbReference type="EMBL" id="WXA97275.1"/>
    </source>
</evidence>
<dbReference type="NCBIfam" id="NF004281">
    <property type="entry name" value="PRK05690.1"/>
    <property type="match status" value="1"/>
</dbReference>
<organism evidence="2 3">
    <name type="scientific">Pendulispora brunnea</name>
    <dbReference type="NCBI Taxonomy" id="2905690"/>
    <lineage>
        <taxon>Bacteria</taxon>
        <taxon>Pseudomonadati</taxon>
        <taxon>Myxococcota</taxon>
        <taxon>Myxococcia</taxon>
        <taxon>Myxococcales</taxon>
        <taxon>Sorangiineae</taxon>
        <taxon>Pendulisporaceae</taxon>
        <taxon>Pendulispora</taxon>
    </lineage>
</organism>
<evidence type="ECO:0000259" key="1">
    <source>
        <dbReference type="PROSITE" id="PS50206"/>
    </source>
</evidence>
<dbReference type="SMART" id="SM00450">
    <property type="entry name" value="RHOD"/>
    <property type="match status" value="1"/>
</dbReference>
<name>A0ABZ2KF03_9BACT</name>
<keyword evidence="3" id="KW-1185">Reference proteome</keyword>
<dbReference type="NCBIfam" id="NF006444">
    <property type="entry name" value="PRK08762.1"/>
    <property type="match status" value="1"/>
</dbReference>
<dbReference type="GO" id="GO:0016779">
    <property type="term" value="F:nucleotidyltransferase activity"/>
    <property type="evidence" value="ECO:0007669"/>
    <property type="project" value="UniProtKB-KW"/>
</dbReference>
<dbReference type="SUPFAM" id="SSF69572">
    <property type="entry name" value="Activating enzymes of the ubiquitin-like proteins"/>
    <property type="match status" value="1"/>
</dbReference>
<protein>
    <submittedName>
        <fullName evidence="2">Molybdopterin-synthase adenylyltransferase MoeB</fullName>
    </submittedName>
</protein>
<dbReference type="RefSeq" id="WP_394847890.1">
    <property type="nucleotide sequence ID" value="NZ_CP089982.1"/>
</dbReference>
<dbReference type="PROSITE" id="PS50206">
    <property type="entry name" value="RHODANESE_3"/>
    <property type="match status" value="1"/>
</dbReference>
<dbReference type="Gene3D" id="3.40.50.720">
    <property type="entry name" value="NAD(P)-binding Rossmann-like Domain"/>
    <property type="match status" value="1"/>
</dbReference>
<dbReference type="CDD" id="cd00757">
    <property type="entry name" value="ThiF_MoeB_HesA_family"/>
    <property type="match status" value="1"/>
</dbReference>
<feature type="domain" description="Rhodanese" evidence="1">
    <location>
        <begin position="30"/>
        <end position="120"/>
    </location>
</feature>
<dbReference type="CDD" id="cd00158">
    <property type="entry name" value="RHOD"/>
    <property type="match status" value="1"/>
</dbReference>
<dbReference type="InterPro" id="IPR035985">
    <property type="entry name" value="Ubiquitin-activating_enz"/>
</dbReference>
<keyword evidence="2" id="KW-0548">Nucleotidyltransferase</keyword>
<dbReference type="InterPro" id="IPR000594">
    <property type="entry name" value="ThiF_NAD_FAD-bd"/>
</dbReference>